<sequence>MLKNDSRQQRHLTALYRSDNHRDDTMLTCILIQDDQLNTISEFSCRTDQQILEGHFSRDLSCIISTPDTQWTVPLAESGGYLISSPQHIMIHHSEYDDYGTVSYHLSDSDVLELPYSKQQHITPITVYRDNINVVMEGMNRVVLNQVIATQASLPTATFNVRKSVDNIKQTLSQVSKISREFHLLPSTKKKLAMACEENLKILLDNCCQLEDALSEYGNILPVFFKISNYSSRWYMTINQSACASLASQALRYTDAEIGSDPIGPLSNITAALNNSMLSSGVYDHAYRANGFGGGLGNTGFILETCGKIFHIGGVIFRYIKNRKLKKELRELLKNTEYAITETKQTLAEVHKDIDTTCTYLNDTRCLIRTIQDLPDEAVISNEEIENCINQYTLRNTAYLVGGHQLSTLISEGLTLDMAASAALRTVNLFCPQPIPKKEETFFKQTLIVGYCIESQDYSRLLHWLEESQMAAQDIRQVVIYCALVNSSSPKEAYQKISNIPSVTPNDVEQAADKINESLLFSGACND</sequence>
<gene>
    <name evidence="1" type="ORF">CWB73_11110</name>
</gene>
<reference evidence="1 2" key="1">
    <citation type="submission" date="2017-12" db="EMBL/GenBank/DDBJ databases">
        <authorList>
            <person name="Paulsen S."/>
            <person name="Gram L.K."/>
        </authorList>
    </citation>
    <scope>NUCLEOTIDE SEQUENCE [LARGE SCALE GENOMIC DNA]</scope>
    <source>
        <strain evidence="1 2">S1189</strain>
    </source>
</reference>
<dbReference type="Proteomes" id="UP000307362">
    <property type="component" value="Unassembled WGS sequence"/>
</dbReference>
<dbReference type="AlphaFoldDB" id="A0A5S3YT82"/>
<comment type="caution">
    <text evidence="1">The sequence shown here is derived from an EMBL/GenBank/DDBJ whole genome shotgun (WGS) entry which is preliminary data.</text>
</comment>
<dbReference type="OrthoDB" id="9774675at2"/>
<dbReference type="EMBL" id="PNCM01000021">
    <property type="protein sequence ID" value="TMP80574.1"/>
    <property type="molecule type" value="Genomic_DNA"/>
</dbReference>
<organism evidence="1 2">
    <name type="scientific">Pseudoalteromonas phenolica</name>
    <dbReference type="NCBI Taxonomy" id="161398"/>
    <lineage>
        <taxon>Bacteria</taxon>
        <taxon>Pseudomonadati</taxon>
        <taxon>Pseudomonadota</taxon>
        <taxon>Gammaproteobacteria</taxon>
        <taxon>Alteromonadales</taxon>
        <taxon>Pseudoalteromonadaceae</taxon>
        <taxon>Pseudoalteromonas</taxon>
    </lineage>
</organism>
<accession>A0A5S3YT82</accession>
<reference evidence="2" key="2">
    <citation type="submission" date="2019-06" db="EMBL/GenBank/DDBJ databases">
        <title>Co-occurence of chitin degradation, pigmentation and bioactivity in marine Pseudoalteromonas.</title>
        <authorList>
            <person name="Sonnenschein E.C."/>
            <person name="Bech P.K."/>
        </authorList>
    </citation>
    <scope>NUCLEOTIDE SEQUENCE [LARGE SCALE GENOMIC DNA]</scope>
    <source>
        <strain evidence="2">S1189</strain>
    </source>
</reference>
<dbReference type="RefSeq" id="WP_138567641.1">
    <property type="nucleotide sequence ID" value="NZ_PNCM01000021.1"/>
</dbReference>
<evidence type="ECO:0000313" key="2">
    <source>
        <dbReference type="Proteomes" id="UP000307362"/>
    </source>
</evidence>
<evidence type="ECO:0000313" key="1">
    <source>
        <dbReference type="EMBL" id="TMP80574.1"/>
    </source>
</evidence>
<name>A0A5S3YT82_9GAMM</name>
<protein>
    <submittedName>
        <fullName evidence="1">Uncharacterized protein</fullName>
    </submittedName>
</protein>
<proteinExistence type="predicted"/>